<proteinExistence type="predicted"/>
<protein>
    <recommendedName>
        <fullName evidence="9">PGG domain-containing protein</fullName>
    </recommendedName>
</protein>
<dbReference type="PANTHER" id="PTHR24186:SF38">
    <property type="entry name" value="ANKYRIN REPEAT FAMILY PROTEIN"/>
    <property type="match status" value="1"/>
</dbReference>
<feature type="transmembrane region" description="Helical" evidence="8">
    <location>
        <begin position="451"/>
        <end position="471"/>
    </location>
</feature>
<evidence type="ECO:0000256" key="5">
    <source>
        <dbReference type="ARBA" id="ARBA00023043"/>
    </source>
</evidence>
<dbReference type="AlphaFoldDB" id="A0A8T1RRE8"/>
<evidence type="ECO:0000256" key="7">
    <source>
        <dbReference type="PROSITE-ProRule" id="PRU00023"/>
    </source>
</evidence>
<dbReference type="EMBL" id="CM031809">
    <property type="protein sequence ID" value="KAG6669276.1"/>
    <property type="molecule type" value="Genomic_DNA"/>
</dbReference>
<feature type="repeat" description="ANK" evidence="7">
    <location>
        <begin position="171"/>
        <end position="203"/>
    </location>
</feature>
<dbReference type="EMBL" id="CM031825">
    <property type="protein sequence ID" value="KAG6733641.1"/>
    <property type="molecule type" value="Genomic_DNA"/>
</dbReference>
<comment type="subcellular location">
    <subcellularLocation>
        <location evidence="1">Membrane</location>
        <topology evidence="1">Multi-pass membrane protein</topology>
    </subcellularLocation>
</comment>
<evidence type="ECO:0000259" key="9">
    <source>
        <dbReference type="Pfam" id="PF13962"/>
    </source>
</evidence>
<keyword evidence="5 7" id="KW-0040">ANK repeat</keyword>
<gene>
    <name evidence="10" type="ORF">CIPAW_01G233200</name>
    <name evidence="11" type="ORF">I3842_01G234500</name>
</gene>
<feature type="repeat" description="ANK" evidence="7">
    <location>
        <begin position="275"/>
        <end position="308"/>
    </location>
</feature>
<feature type="repeat" description="ANK" evidence="7">
    <location>
        <begin position="205"/>
        <end position="226"/>
    </location>
</feature>
<dbReference type="PANTHER" id="PTHR24186">
    <property type="entry name" value="PROTEIN PHOSPHATASE 1 REGULATORY SUBUNIT"/>
    <property type="match status" value="1"/>
</dbReference>
<keyword evidence="3" id="KW-0677">Repeat</keyword>
<evidence type="ECO:0000313" key="12">
    <source>
        <dbReference type="Proteomes" id="UP000811609"/>
    </source>
</evidence>
<feature type="transmembrane region" description="Helical" evidence="8">
    <location>
        <begin position="519"/>
        <end position="544"/>
    </location>
</feature>
<feature type="transmembrane region" description="Helical" evidence="8">
    <location>
        <begin position="491"/>
        <end position="513"/>
    </location>
</feature>
<dbReference type="InterPro" id="IPR026961">
    <property type="entry name" value="PGG_dom"/>
</dbReference>
<reference evidence="11" key="2">
    <citation type="submission" date="2021-01" db="EMBL/GenBank/DDBJ databases">
        <authorList>
            <person name="Lovell J.T."/>
            <person name="Bentley N."/>
            <person name="Bhattarai G."/>
            <person name="Jenkins J.W."/>
            <person name="Sreedasyam A."/>
            <person name="Alarcon Y."/>
            <person name="Bock C."/>
            <person name="Boston L."/>
            <person name="Carlson J."/>
            <person name="Cervantes K."/>
            <person name="Clermont K."/>
            <person name="Krom N."/>
            <person name="Kubenka K."/>
            <person name="Mamidi S."/>
            <person name="Mattison C."/>
            <person name="Monteros M."/>
            <person name="Pisani C."/>
            <person name="Plott C."/>
            <person name="Rajasekar S."/>
            <person name="Rhein H.S."/>
            <person name="Rohla C."/>
            <person name="Song M."/>
            <person name="Hilaire R.S."/>
            <person name="Shu S."/>
            <person name="Wells L."/>
            <person name="Wang X."/>
            <person name="Webber J."/>
            <person name="Heerema R.J."/>
            <person name="Klein P."/>
            <person name="Conner P."/>
            <person name="Grauke L."/>
            <person name="Grimwood J."/>
            <person name="Schmutz J."/>
            <person name="Randall J.J."/>
        </authorList>
    </citation>
    <scope>NUCLEOTIDE SEQUENCE</scope>
    <source>
        <tissue evidence="11">Leaf</tissue>
    </source>
</reference>
<evidence type="ECO:0000313" key="11">
    <source>
        <dbReference type="EMBL" id="KAG6733641.1"/>
    </source>
</evidence>
<accession>A0A8T1RRE8</accession>
<dbReference type="Pfam" id="PF13857">
    <property type="entry name" value="Ank_5"/>
    <property type="match status" value="1"/>
</dbReference>
<keyword evidence="4 8" id="KW-1133">Transmembrane helix</keyword>
<dbReference type="Pfam" id="PF13962">
    <property type="entry name" value="PGG"/>
    <property type="match status" value="1"/>
</dbReference>
<reference evidence="10" key="1">
    <citation type="submission" date="2020-12" db="EMBL/GenBank/DDBJ databases">
        <title>WGS assembly of Carya illinoinensis cv. Pawnee.</title>
        <authorList>
            <person name="Platts A."/>
            <person name="Shu S."/>
            <person name="Wright S."/>
            <person name="Barry K."/>
            <person name="Edger P."/>
            <person name="Pires J.C."/>
            <person name="Schmutz J."/>
        </authorList>
    </citation>
    <scope>NUCLEOTIDE SEQUENCE</scope>
    <source>
        <tissue evidence="10">Leaf</tissue>
    </source>
</reference>
<keyword evidence="2 8" id="KW-0812">Transmembrane</keyword>
<dbReference type="InterPro" id="IPR002110">
    <property type="entry name" value="Ankyrin_rpt"/>
</dbReference>
<dbReference type="GO" id="GO:0005886">
    <property type="term" value="C:plasma membrane"/>
    <property type="evidence" value="ECO:0007669"/>
    <property type="project" value="TreeGrafter"/>
</dbReference>
<organism evidence="10 12">
    <name type="scientific">Carya illinoinensis</name>
    <name type="common">Pecan</name>
    <dbReference type="NCBI Taxonomy" id="32201"/>
    <lineage>
        <taxon>Eukaryota</taxon>
        <taxon>Viridiplantae</taxon>
        <taxon>Streptophyta</taxon>
        <taxon>Embryophyta</taxon>
        <taxon>Tracheophyta</taxon>
        <taxon>Spermatophyta</taxon>
        <taxon>Magnoliopsida</taxon>
        <taxon>eudicotyledons</taxon>
        <taxon>Gunneridae</taxon>
        <taxon>Pentapetalae</taxon>
        <taxon>rosids</taxon>
        <taxon>fabids</taxon>
        <taxon>Fagales</taxon>
        <taxon>Juglandaceae</taxon>
        <taxon>Carya</taxon>
    </lineage>
</organism>
<dbReference type="Pfam" id="PF12796">
    <property type="entry name" value="Ank_2"/>
    <property type="match status" value="2"/>
</dbReference>
<evidence type="ECO:0000256" key="3">
    <source>
        <dbReference type="ARBA" id="ARBA00022737"/>
    </source>
</evidence>
<evidence type="ECO:0000256" key="2">
    <source>
        <dbReference type="ARBA" id="ARBA00022692"/>
    </source>
</evidence>
<name>A0A8T1RRE8_CARIL</name>
<evidence type="ECO:0000313" key="10">
    <source>
        <dbReference type="EMBL" id="KAG6669276.1"/>
    </source>
</evidence>
<comment type="caution">
    <text evidence="10">The sequence shown here is derived from an EMBL/GenBank/DDBJ whole genome shotgun (WGS) entry which is preliminary data.</text>
</comment>
<dbReference type="Proteomes" id="UP000811246">
    <property type="component" value="Chromosome 1"/>
</dbReference>
<evidence type="ECO:0000256" key="6">
    <source>
        <dbReference type="ARBA" id="ARBA00023136"/>
    </source>
</evidence>
<dbReference type="SMART" id="SM00248">
    <property type="entry name" value="ANK"/>
    <property type="match status" value="8"/>
</dbReference>
<sequence length="585" mass="65796">MDQKLLDAIAKADKRAFMSLVRENEEIIEQRTANTLHTVLHLASRFGHLDLVTEIVKLRPDMVTAENSKLETPFHEACRQGNVKVLVLLLDTNPWAVSKLNSDQKSPFFMACIYGHLNVVNLLLRRPWVQGLEEDASDQNCLHVAVSKGHTDIVRKIVEACPNLAQKVDTNGYSPLHCSCHRGYWEITRMLLKLDADLALQFNNDGYTPLHLAAMNGNTAILKEFMLMAPTSFQYHTKKGETVFHLIVRYNHHNAFLFLMQVFNDTDIFHCPDQYGNTILHIAVSGGHDQIVAYLINKTTVDISFQNRKGLTALDILDQAGGGSRIKLIQHQVEKMCETPDNITSVAESSSRQTSGTISSSLASTLTSVGQQKHLSKRRQEELTQLYRFNQNKQDVVYNEAVQNARNTIILVAVLIATVTFAAGISPPGWIYQDGVLRGKSILYRTTAFKVFVVSNQIALFTSLCIVIVLVSIIPFQRKPQMMMLKVAHKVMWVAVSFMATAYVAATWVYTPHGKGTEWIFVVLVSISGGTLGTIFFGLSVKLVEHWYLKKKWKKDRKKAGDRLAKSHSYNSDLESSSRQGYHSF</sequence>
<evidence type="ECO:0000256" key="4">
    <source>
        <dbReference type="ARBA" id="ARBA00022989"/>
    </source>
</evidence>
<feature type="domain" description="PGG" evidence="9">
    <location>
        <begin position="400"/>
        <end position="509"/>
    </location>
</feature>
<feature type="transmembrane region" description="Helical" evidence="8">
    <location>
        <begin position="409"/>
        <end position="431"/>
    </location>
</feature>
<dbReference type="PROSITE" id="PS50297">
    <property type="entry name" value="ANK_REP_REGION"/>
    <property type="match status" value="3"/>
</dbReference>
<evidence type="ECO:0000256" key="8">
    <source>
        <dbReference type="SAM" id="Phobius"/>
    </source>
</evidence>
<keyword evidence="6 8" id="KW-0472">Membrane</keyword>
<dbReference type="Proteomes" id="UP000811609">
    <property type="component" value="Chromosome 1"/>
</dbReference>
<evidence type="ECO:0000256" key="1">
    <source>
        <dbReference type="ARBA" id="ARBA00004141"/>
    </source>
</evidence>
<keyword evidence="12" id="KW-1185">Reference proteome</keyword>
<dbReference type="PROSITE" id="PS50088">
    <property type="entry name" value="ANK_REPEAT"/>
    <property type="match status" value="3"/>
</dbReference>